<keyword evidence="3" id="KW-0547">Nucleotide-binding</keyword>
<keyword evidence="8" id="KW-1185">Reference proteome</keyword>
<evidence type="ECO:0000313" key="7">
    <source>
        <dbReference type="Ensembl" id="ENSCVAP00000007736.1"/>
    </source>
</evidence>
<evidence type="ECO:0000256" key="1">
    <source>
        <dbReference type="ARBA" id="ARBA00012552"/>
    </source>
</evidence>
<dbReference type="AlphaFoldDB" id="A0A3Q2CQ92"/>
<sequence>MQPKANELRFMTKNDGCVHVHPSSVNYTVRHYDSPYLVYHEKVKTSRIFIRDCSMVSVYPLVLFGGDLYQPTIVCVSQVAELVKELRWELDQLLEDKIRNPSMDLCTCPRGSRIIRMIQMKQKTNPESFQ</sequence>
<organism evidence="7 8">
    <name type="scientific">Cyprinodon variegatus</name>
    <name type="common">Sheepshead minnow</name>
    <dbReference type="NCBI Taxonomy" id="28743"/>
    <lineage>
        <taxon>Eukaryota</taxon>
        <taxon>Metazoa</taxon>
        <taxon>Chordata</taxon>
        <taxon>Craniata</taxon>
        <taxon>Vertebrata</taxon>
        <taxon>Euteleostomi</taxon>
        <taxon>Actinopterygii</taxon>
        <taxon>Neopterygii</taxon>
        <taxon>Teleostei</taxon>
        <taxon>Neoteleostei</taxon>
        <taxon>Acanthomorphata</taxon>
        <taxon>Ovalentaria</taxon>
        <taxon>Atherinomorphae</taxon>
        <taxon>Cyprinodontiformes</taxon>
        <taxon>Cyprinodontidae</taxon>
        <taxon>Cyprinodon</taxon>
    </lineage>
</organism>
<evidence type="ECO:0000259" key="6">
    <source>
        <dbReference type="Pfam" id="PF26026"/>
    </source>
</evidence>
<dbReference type="Ensembl" id="ENSCVAT00000002796.1">
    <property type="protein sequence ID" value="ENSCVAP00000007736.1"/>
    <property type="gene ID" value="ENSCVAG00000009433.1"/>
</dbReference>
<protein>
    <recommendedName>
        <fullName evidence="1">RNA helicase</fullName>
        <ecNumber evidence="1">3.6.4.13</ecNumber>
    </recommendedName>
</protein>
<evidence type="ECO:0000256" key="3">
    <source>
        <dbReference type="ARBA" id="ARBA00022806"/>
    </source>
</evidence>
<comment type="catalytic activity">
    <reaction evidence="4">
        <text>ATP + H2O = ADP + phosphate + H(+)</text>
        <dbReference type="Rhea" id="RHEA:13065"/>
        <dbReference type="ChEBI" id="CHEBI:15377"/>
        <dbReference type="ChEBI" id="CHEBI:15378"/>
        <dbReference type="ChEBI" id="CHEBI:30616"/>
        <dbReference type="ChEBI" id="CHEBI:43474"/>
        <dbReference type="ChEBI" id="CHEBI:456216"/>
        <dbReference type="EC" id="3.6.4.13"/>
    </reaction>
</comment>
<dbReference type="OMA" id="TIVCVSQ"/>
<dbReference type="GeneTree" id="ENSGT00940000156883"/>
<keyword evidence="3" id="KW-0067">ATP-binding</keyword>
<feature type="domain" description="DEAD-box helicase OB fold" evidence="5">
    <location>
        <begin position="2"/>
        <end position="67"/>
    </location>
</feature>
<evidence type="ECO:0000313" key="8">
    <source>
        <dbReference type="Proteomes" id="UP000265020"/>
    </source>
</evidence>
<dbReference type="InterPro" id="IPR059023">
    <property type="entry name" value="RNA_hel_CTD"/>
</dbReference>
<dbReference type="Proteomes" id="UP000265020">
    <property type="component" value="Unassembled WGS sequence"/>
</dbReference>
<evidence type="ECO:0000256" key="4">
    <source>
        <dbReference type="ARBA" id="ARBA00047984"/>
    </source>
</evidence>
<evidence type="ECO:0000259" key="5">
    <source>
        <dbReference type="Pfam" id="PF07717"/>
    </source>
</evidence>
<name>A0A3Q2CQ92_CYPVA</name>
<feature type="domain" description="RNA helicase C-terminal" evidence="6">
    <location>
        <begin position="76"/>
        <end position="119"/>
    </location>
</feature>
<evidence type="ECO:0000256" key="2">
    <source>
        <dbReference type="ARBA" id="ARBA00022801"/>
    </source>
</evidence>
<dbReference type="Pfam" id="PF07717">
    <property type="entry name" value="OB_NTP_bind"/>
    <property type="match status" value="1"/>
</dbReference>
<dbReference type="Pfam" id="PF26026">
    <property type="entry name" value="RNA_hel_CTD"/>
    <property type="match status" value="1"/>
</dbReference>
<reference evidence="7" key="1">
    <citation type="submission" date="2025-08" db="UniProtKB">
        <authorList>
            <consortium name="Ensembl"/>
        </authorList>
    </citation>
    <scope>IDENTIFICATION</scope>
</reference>
<dbReference type="EC" id="3.6.4.13" evidence="1"/>
<reference evidence="7" key="2">
    <citation type="submission" date="2025-09" db="UniProtKB">
        <authorList>
            <consortium name="Ensembl"/>
        </authorList>
    </citation>
    <scope>IDENTIFICATION</scope>
</reference>
<dbReference type="InterPro" id="IPR011709">
    <property type="entry name" value="DEAD-box_helicase_OB_fold"/>
</dbReference>
<keyword evidence="3" id="KW-0347">Helicase</keyword>
<keyword evidence="2" id="KW-0378">Hydrolase</keyword>
<proteinExistence type="predicted"/>
<accession>A0A3Q2CQ92</accession>
<dbReference type="STRING" id="28743.ENSCVAP00000007736"/>